<evidence type="ECO:0000313" key="4">
    <source>
        <dbReference type="Proteomes" id="UP001201873"/>
    </source>
</evidence>
<reference evidence="3 4" key="1">
    <citation type="submission" date="2022-04" db="EMBL/GenBank/DDBJ databases">
        <title>Genome diversity in the genus Frankia.</title>
        <authorList>
            <person name="Carlos-Shanley C."/>
            <person name="Hahn D."/>
        </authorList>
    </citation>
    <scope>NUCLEOTIDE SEQUENCE [LARGE SCALE GENOMIC DNA]</scope>
    <source>
        <strain evidence="3 4">Ag45/Mut15</strain>
    </source>
</reference>
<proteinExistence type="predicted"/>
<feature type="domain" description="HNH nuclease" evidence="2">
    <location>
        <begin position="338"/>
        <end position="390"/>
    </location>
</feature>
<keyword evidence="3" id="KW-0255">Endonuclease</keyword>
<keyword evidence="3" id="KW-0540">Nuclease</keyword>
<protein>
    <submittedName>
        <fullName evidence="3">HNH endonuclease</fullName>
    </submittedName>
</protein>
<feature type="compositionally biased region" description="Basic and acidic residues" evidence="1">
    <location>
        <begin position="227"/>
        <end position="248"/>
    </location>
</feature>
<sequence>MDREIAGVIARWEAVRLLVRAQFARGRPVEVAGSSASRGRGGPVGGAGEGADGSPRMFAAFAGDELSLVANVAATQGCRELAFAERCVRRLPEAVVALAQGVLDVGRVAALDRFTVNLADGHAREVLGPVLGNGGGRRTHRAFGAAVSRRVAKVDPDGADRRRRKAEKKRGVALHPEADGMGRLSALLPAEQALAAFTRIDELAKQADDQVDDQGNAQAGGQGNGRTDGRRGDQTDGRGDAEGREKRSLAQRRADVLFDLLMGRDRGRVNVEMQVIVPFETLMGLAQHPGEVPGYGPIPAEIVREMTADAGCTWRRVLTAPKRGQVLDVGDRRFPSAPLARYVRARNTTCVFPTCDLPATSCDLDHTRGSARGGRTEPGNLGPQCRAHHRLKHQADRMPAGAGKRWDLRQPEPGHFVWTTPEEQVYHVYPETYADF</sequence>
<feature type="region of interest" description="Disordered" evidence="1">
    <location>
        <begin position="153"/>
        <end position="176"/>
    </location>
</feature>
<organism evidence="3 4">
    <name type="scientific">Frankia umida</name>
    <dbReference type="NCBI Taxonomy" id="573489"/>
    <lineage>
        <taxon>Bacteria</taxon>
        <taxon>Bacillati</taxon>
        <taxon>Actinomycetota</taxon>
        <taxon>Actinomycetes</taxon>
        <taxon>Frankiales</taxon>
        <taxon>Frankiaceae</taxon>
        <taxon>Frankia</taxon>
    </lineage>
</organism>
<dbReference type="Pfam" id="PF02720">
    <property type="entry name" value="DUF222"/>
    <property type="match status" value="1"/>
</dbReference>
<evidence type="ECO:0000259" key="2">
    <source>
        <dbReference type="SMART" id="SM00507"/>
    </source>
</evidence>
<gene>
    <name evidence="3" type="ORF">MXD59_15390</name>
</gene>
<keyword evidence="4" id="KW-1185">Reference proteome</keyword>
<keyword evidence="3" id="KW-0378">Hydrolase</keyword>
<name>A0ABT0K021_9ACTN</name>
<dbReference type="GO" id="GO:0004519">
    <property type="term" value="F:endonuclease activity"/>
    <property type="evidence" value="ECO:0007669"/>
    <property type="project" value="UniProtKB-KW"/>
</dbReference>
<feature type="region of interest" description="Disordered" evidence="1">
    <location>
        <begin position="208"/>
        <end position="248"/>
    </location>
</feature>
<dbReference type="EMBL" id="JALKFT010000014">
    <property type="protein sequence ID" value="MCK9877141.1"/>
    <property type="molecule type" value="Genomic_DNA"/>
</dbReference>
<dbReference type="SMART" id="SM00507">
    <property type="entry name" value="HNHc"/>
    <property type="match status" value="1"/>
</dbReference>
<dbReference type="Gene3D" id="1.10.30.50">
    <property type="match status" value="1"/>
</dbReference>
<dbReference type="CDD" id="cd00085">
    <property type="entry name" value="HNHc"/>
    <property type="match status" value="1"/>
</dbReference>
<dbReference type="RefSeq" id="WP_248825425.1">
    <property type="nucleotide sequence ID" value="NZ_JALKFT010000014.1"/>
</dbReference>
<dbReference type="InterPro" id="IPR003870">
    <property type="entry name" value="DUF222"/>
</dbReference>
<evidence type="ECO:0000256" key="1">
    <source>
        <dbReference type="SAM" id="MobiDB-lite"/>
    </source>
</evidence>
<accession>A0ABT0K021</accession>
<evidence type="ECO:0000313" key="3">
    <source>
        <dbReference type="EMBL" id="MCK9877141.1"/>
    </source>
</evidence>
<feature type="compositionally biased region" description="Basic residues" evidence="1">
    <location>
        <begin position="161"/>
        <end position="172"/>
    </location>
</feature>
<dbReference type="Proteomes" id="UP001201873">
    <property type="component" value="Unassembled WGS sequence"/>
</dbReference>
<comment type="caution">
    <text evidence="3">The sequence shown here is derived from an EMBL/GenBank/DDBJ whole genome shotgun (WGS) entry which is preliminary data.</text>
</comment>
<dbReference type="InterPro" id="IPR003615">
    <property type="entry name" value="HNH_nuc"/>
</dbReference>